<dbReference type="GO" id="GO:0032259">
    <property type="term" value="P:methylation"/>
    <property type="evidence" value="ECO:0007669"/>
    <property type="project" value="UniProtKB-KW"/>
</dbReference>
<dbReference type="InterPro" id="IPR029063">
    <property type="entry name" value="SAM-dependent_MTases_sf"/>
</dbReference>
<dbReference type="SUPFAM" id="SSF53335">
    <property type="entry name" value="S-adenosyl-L-methionine-dependent methyltransferases"/>
    <property type="match status" value="1"/>
</dbReference>
<keyword evidence="3 6" id="KW-0808">Transferase</keyword>
<evidence type="ECO:0000313" key="6">
    <source>
        <dbReference type="EMBL" id="SST16281.1"/>
    </source>
</evidence>
<reference evidence="6 7" key="1">
    <citation type="submission" date="2018-07" db="EMBL/GenBank/DDBJ databases">
        <authorList>
            <consortium name="Pathogen Informatics"/>
        </authorList>
    </citation>
    <scope>NUCLEOTIDE SEQUENCE [LARGE SCALE GENOMIC DNA]</scope>
    <source>
        <strain evidence="6 7">4300STDY7045823</strain>
    </source>
</reference>
<protein>
    <submittedName>
        <fullName evidence="6">Methyltransferase</fullName>
    </submittedName>
</protein>
<dbReference type="PANTHER" id="PTHR43667">
    <property type="entry name" value="CYCLOPROPANE-FATTY-ACYL-PHOSPHOLIPID SYNTHASE"/>
    <property type="match status" value="1"/>
</dbReference>
<evidence type="ECO:0000256" key="5">
    <source>
        <dbReference type="ARBA" id="ARBA00023098"/>
    </source>
</evidence>
<evidence type="ECO:0000313" key="7">
    <source>
        <dbReference type="Proteomes" id="UP000252694"/>
    </source>
</evidence>
<evidence type="ECO:0000256" key="4">
    <source>
        <dbReference type="ARBA" id="ARBA00022691"/>
    </source>
</evidence>
<dbReference type="GO" id="GO:0006629">
    <property type="term" value="P:lipid metabolic process"/>
    <property type="evidence" value="ECO:0007669"/>
    <property type="project" value="UniProtKB-KW"/>
</dbReference>
<evidence type="ECO:0000256" key="1">
    <source>
        <dbReference type="ARBA" id="ARBA00010815"/>
    </source>
</evidence>
<sequence>MPLNSVTKIVKAKVRAALSRFIPHKYAIDASSLGDSEELAWTNLGFWKNTQTYREACRQLADHLAQAVNLNSKDHLLDLGCGQGASLLHWLQHYHPKSLSAVELQASCVNKIQKFIPEISQIFCGSFLNLKQFEFKQRFDAILCIDAAYHSHLNSFLDSVTPVLNSKGRLGFHYLMRADSCQNMIAFQEQKHRYLLKAADVTWDALLTEEILRTTLEQQGFTDIKIEDLSEQVLLGFSQYIQNQQAQSHNRGLANFKIQMTAKLCQQLYQNGYVRYIQITAIKK</sequence>
<accession>A0A333U326</accession>
<dbReference type="GO" id="GO:0008168">
    <property type="term" value="F:methyltransferase activity"/>
    <property type="evidence" value="ECO:0007669"/>
    <property type="project" value="UniProtKB-KW"/>
</dbReference>
<dbReference type="EMBL" id="UFMQ01000001">
    <property type="protein sequence ID" value="SST16281.1"/>
    <property type="molecule type" value="Genomic_DNA"/>
</dbReference>
<proteinExistence type="inferred from homology"/>
<evidence type="ECO:0000256" key="3">
    <source>
        <dbReference type="ARBA" id="ARBA00022679"/>
    </source>
</evidence>
<gene>
    <name evidence="6" type="ORF">SAMEA104305318_00396</name>
</gene>
<evidence type="ECO:0000256" key="2">
    <source>
        <dbReference type="ARBA" id="ARBA00022603"/>
    </source>
</evidence>
<keyword evidence="4" id="KW-0949">S-adenosyl-L-methionine</keyword>
<dbReference type="PANTHER" id="PTHR43667:SF1">
    <property type="entry name" value="CYCLOPROPANE-FATTY-ACYL-PHOSPHOLIPID SYNTHASE"/>
    <property type="match status" value="1"/>
</dbReference>
<comment type="similarity">
    <text evidence="1">Belongs to the CFA/CMAS family.</text>
</comment>
<keyword evidence="2 6" id="KW-0489">Methyltransferase</keyword>
<dbReference type="CDD" id="cd02440">
    <property type="entry name" value="AdoMet_MTases"/>
    <property type="match status" value="1"/>
</dbReference>
<dbReference type="Gene3D" id="3.40.50.150">
    <property type="entry name" value="Vaccinia Virus protein VP39"/>
    <property type="match status" value="1"/>
</dbReference>
<organism evidence="6 7">
    <name type="scientific">Acinetobacter baumannii</name>
    <dbReference type="NCBI Taxonomy" id="470"/>
    <lineage>
        <taxon>Bacteria</taxon>
        <taxon>Pseudomonadati</taxon>
        <taxon>Pseudomonadota</taxon>
        <taxon>Gammaproteobacteria</taxon>
        <taxon>Moraxellales</taxon>
        <taxon>Moraxellaceae</taxon>
        <taxon>Acinetobacter</taxon>
        <taxon>Acinetobacter calcoaceticus/baumannii complex</taxon>
    </lineage>
</organism>
<dbReference type="Proteomes" id="UP000252694">
    <property type="component" value="Unassembled WGS sequence"/>
</dbReference>
<keyword evidence="5" id="KW-0443">Lipid metabolism</keyword>
<dbReference type="AlphaFoldDB" id="A0A333U326"/>
<dbReference type="Pfam" id="PF02353">
    <property type="entry name" value="CMAS"/>
    <property type="match status" value="1"/>
</dbReference>
<name>A0A333U326_ACIBA</name>
<dbReference type="InterPro" id="IPR050723">
    <property type="entry name" value="CFA/CMAS"/>
</dbReference>